<accession>A0A0F9GXF0</accession>
<evidence type="ECO:0000313" key="1">
    <source>
        <dbReference type="EMBL" id="KKM03444.1"/>
    </source>
</evidence>
<feature type="non-terminal residue" evidence="1">
    <location>
        <position position="1"/>
    </location>
</feature>
<proteinExistence type="predicted"/>
<gene>
    <name evidence="1" type="ORF">LCGC14_1774310</name>
</gene>
<comment type="caution">
    <text evidence="1">The sequence shown here is derived from an EMBL/GenBank/DDBJ whole genome shotgun (WGS) entry which is preliminary data.</text>
</comment>
<dbReference type="AlphaFoldDB" id="A0A0F9GXF0"/>
<sequence length="69" mass="8227">LLIAYWAAKNNYSCRSKIFMCYLPRMRFLEVYKKRIPFCSSDVKIDVDGDYTTVDVICDGENEMYYFGR</sequence>
<dbReference type="EMBL" id="LAZR01016679">
    <property type="protein sequence ID" value="KKM03444.1"/>
    <property type="molecule type" value="Genomic_DNA"/>
</dbReference>
<name>A0A0F9GXF0_9ZZZZ</name>
<protein>
    <submittedName>
        <fullName evidence="1">Uncharacterized protein</fullName>
    </submittedName>
</protein>
<reference evidence="1" key="1">
    <citation type="journal article" date="2015" name="Nature">
        <title>Complex archaea that bridge the gap between prokaryotes and eukaryotes.</title>
        <authorList>
            <person name="Spang A."/>
            <person name="Saw J.H."/>
            <person name="Jorgensen S.L."/>
            <person name="Zaremba-Niedzwiedzka K."/>
            <person name="Martijn J."/>
            <person name="Lind A.E."/>
            <person name="van Eijk R."/>
            <person name="Schleper C."/>
            <person name="Guy L."/>
            <person name="Ettema T.J."/>
        </authorList>
    </citation>
    <scope>NUCLEOTIDE SEQUENCE</scope>
</reference>
<organism evidence="1">
    <name type="scientific">marine sediment metagenome</name>
    <dbReference type="NCBI Taxonomy" id="412755"/>
    <lineage>
        <taxon>unclassified sequences</taxon>
        <taxon>metagenomes</taxon>
        <taxon>ecological metagenomes</taxon>
    </lineage>
</organism>